<dbReference type="PANTHER" id="PTHR45839">
    <property type="match status" value="1"/>
</dbReference>
<evidence type="ECO:0000256" key="4">
    <source>
        <dbReference type="ARBA" id="ARBA00022679"/>
    </source>
</evidence>
<dbReference type="Gramene" id="AET7Gv21343700.22">
    <property type="protein sequence ID" value="AET7Gv21343700.22"/>
    <property type="gene ID" value="AET7Gv21343700"/>
</dbReference>
<dbReference type="GO" id="GO:0016157">
    <property type="term" value="F:sucrose synthase activity"/>
    <property type="evidence" value="ECO:0007669"/>
    <property type="project" value="UniProtKB-EC"/>
</dbReference>
<sequence length="102" mass="11680">RKTQATGTRCPLLDFSASTNGYTWKIYATKVLNMGSMYGFWRTLNKEERAAKQRYLQMFYNLQYRNLVKTVPRIGEQPPRTTASTSTAGAAVVRDEIIVRPK</sequence>
<name>A0A453TD05_AEGTS</name>
<evidence type="ECO:0000313" key="7">
    <source>
        <dbReference type="Proteomes" id="UP000015105"/>
    </source>
</evidence>
<dbReference type="EnsemblPlants" id="AET7Gv21343700.22">
    <property type="protein sequence ID" value="AET7Gv21343700.22"/>
    <property type="gene ID" value="AET7Gv21343700"/>
</dbReference>
<proteinExistence type="inferred from homology"/>
<reference evidence="6" key="4">
    <citation type="submission" date="2019-03" db="UniProtKB">
        <authorList>
            <consortium name="EnsemblPlants"/>
        </authorList>
    </citation>
    <scope>IDENTIFICATION</scope>
</reference>
<dbReference type="Gene3D" id="3.40.50.2000">
    <property type="entry name" value="Glycogen Phosphorylase B"/>
    <property type="match status" value="1"/>
</dbReference>
<accession>A0A453TD05</accession>
<reference evidence="6" key="3">
    <citation type="journal article" date="2017" name="Nature">
        <title>Genome sequence of the progenitor of the wheat D genome Aegilops tauschii.</title>
        <authorList>
            <person name="Luo M.C."/>
            <person name="Gu Y.Q."/>
            <person name="Puiu D."/>
            <person name="Wang H."/>
            <person name="Twardziok S.O."/>
            <person name="Deal K.R."/>
            <person name="Huo N."/>
            <person name="Zhu T."/>
            <person name="Wang L."/>
            <person name="Wang Y."/>
            <person name="McGuire P.E."/>
            <person name="Liu S."/>
            <person name="Long H."/>
            <person name="Ramasamy R.K."/>
            <person name="Rodriguez J.C."/>
            <person name="Van S.L."/>
            <person name="Yuan L."/>
            <person name="Wang Z."/>
            <person name="Xia Z."/>
            <person name="Xiao L."/>
            <person name="Anderson O.D."/>
            <person name="Ouyang S."/>
            <person name="Liang Y."/>
            <person name="Zimin A.V."/>
            <person name="Pertea G."/>
            <person name="Qi P."/>
            <person name="Bennetzen J.L."/>
            <person name="Dai X."/>
            <person name="Dawson M.W."/>
            <person name="Muller H.G."/>
            <person name="Kugler K."/>
            <person name="Rivarola-Duarte L."/>
            <person name="Spannagl M."/>
            <person name="Mayer K.F.X."/>
            <person name="Lu F.H."/>
            <person name="Bevan M.W."/>
            <person name="Leroy P."/>
            <person name="Li P."/>
            <person name="You F.M."/>
            <person name="Sun Q."/>
            <person name="Liu Z."/>
            <person name="Lyons E."/>
            <person name="Wicker T."/>
            <person name="Salzberg S.L."/>
            <person name="Devos K.M."/>
            <person name="Dvorak J."/>
        </authorList>
    </citation>
    <scope>NUCLEOTIDE SEQUENCE [LARGE SCALE GENOMIC DNA]</scope>
    <source>
        <strain evidence="6">cv. AL8/78</strain>
    </source>
</reference>
<reference evidence="7" key="2">
    <citation type="journal article" date="2017" name="Nat. Plants">
        <title>The Aegilops tauschii genome reveals multiple impacts of transposons.</title>
        <authorList>
            <person name="Zhao G."/>
            <person name="Zou C."/>
            <person name="Li K."/>
            <person name="Wang K."/>
            <person name="Li T."/>
            <person name="Gao L."/>
            <person name="Zhang X."/>
            <person name="Wang H."/>
            <person name="Yang Z."/>
            <person name="Liu X."/>
            <person name="Jiang W."/>
            <person name="Mao L."/>
            <person name="Kong X."/>
            <person name="Jiao Y."/>
            <person name="Jia J."/>
        </authorList>
    </citation>
    <scope>NUCLEOTIDE SEQUENCE [LARGE SCALE GENOMIC DNA]</scope>
    <source>
        <strain evidence="7">cv. AL8/78</strain>
    </source>
</reference>
<dbReference type="InterPro" id="IPR012820">
    <property type="entry name" value="Sucrose_synthase_pln/cyn"/>
</dbReference>
<organism evidence="6 7">
    <name type="scientific">Aegilops tauschii subsp. strangulata</name>
    <name type="common">Goatgrass</name>
    <dbReference type="NCBI Taxonomy" id="200361"/>
    <lineage>
        <taxon>Eukaryota</taxon>
        <taxon>Viridiplantae</taxon>
        <taxon>Streptophyta</taxon>
        <taxon>Embryophyta</taxon>
        <taxon>Tracheophyta</taxon>
        <taxon>Spermatophyta</taxon>
        <taxon>Magnoliopsida</taxon>
        <taxon>Liliopsida</taxon>
        <taxon>Poales</taxon>
        <taxon>Poaceae</taxon>
        <taxon>BOP clade</taxon>
        <taxon>Pooideae</taxon>
        <taxon>Triticodae</taxon>
        <taxon>Triticeae</taxon>
        <taxon>Triticinae</taxon>
        <taxon>Aegilops</taxon>
    </lineage>
</organism>
<keyword evidence="7" id="KW-1185">Reference proteome</keyword>
<comment type="catalytic activity">
    <reaction evidence="5">
        <text>an NDP-alpha-D-glucose + D-fructose = a ribonucleoside 5'-diphosphate + sucrose + H(+)</text>
        <dbReference type="Rhea" id="RHEA:16241"/>
        <dbReference type="ChEBI" id="CHEBI:15378"/>
        <dbReference type="ChEBI" id="CHEBI:17992"/>
        <dbReference type="ChEBI" id="CHEBI:37721"/>
        <dbReference type="ChEBI" id="CHEBI:57930"/>
        <dbReference type="ChEBI" id="CHEBI:76533"/>
        <dbReference type="EC" id="2.4.1.13"/>
    </reaction>
</comment>
<evidence type="ECO:0000256" key="5">
    <source>
        <dbReference type="ARBA" id="ARBA00049030"/>
    </source>
</evidence>
<evidence type="ECO:0000256" key="1">
    <source>
        <dbReference type="ARBA" id="ARBA00005894"/>
    </source>
</evidence>
<dbReference type="AlphaFoldDB" id="A0A453TD05"/>
<dbReference type="Proteomes" id="UP000015105">
    <property type="component" value="Chromosome 7D"/>
</dbReference>
<keyword evidence="3" id="KW-0328">Glycosyltransferase</keyword>
<dbReference type="EC" id="2.4.1.13" evidence="2"/>
<dbReference type="GO" id="GO:0005985">
    <property type="term" value="P:sucrose metabolic process"/>
    <property type="evidence" value="ECO:0007669"/>
    <property type="project" value="InterPro"/>
</dbReference>
<dbReference type="PANTHER" id="PTHR45839:SF11">
    <property type="entry name" value="SUCROSE SYNTHASE"/>
    <property type="match status" value="1"/>
</dbReference>
<evidence type="ECO:0000256" key="3">
    <source>
        <dbReference type="ARBA" id="ARBA00022676"/>
    </source>
</evidence>
<evidence type="ECO:0000256" key="2">
    <source>
        <dbReference type="ARBA" id="ARBA00012540"/>
    </source>
</evidence>
<protein>
    <recommendedName>
        <fullName evidence="2">sucrose synthase</fullName>
        <ecNumber evidence="2">2.4.1.13</ecNumber>
    </recommendedName>
</protein>
<keyword evidence="4" id="KW-0808">Transferase</keyword>
<comment type="similarity">
    <text evidence="1">Belongs to the glycosyltransferase 1 family. Plant sucrose synthase subfamily.</text>
</comment>
<evidence type="ECO:0000313" key="6">
    <source>
        <dbReference type="EnsemblPlants" id="AET7Gv21343700.22"/>
    </source>
</evidence>
<reference evidence="6" key="5">
    <citation type="journal article" date="2021" name="G3 (Bethesda)">
        <title>Aegilops tauschii genome assembly Aet v5.0 features greater sequence contiguity and improved annotation.</title>
        <authorList>
            <person name="Wang L."/>
            <person name="Zhu T."/>
            <person name="Rodriguez J.C."/>
            <person name="Deal K.R."/>
            <person name="Dubcovsky J."/>
            <person name="McGuire P.E."/>
            <person name="Lux T."/>
            <person name="Spannagl M."/>
            <person name="Mayer K.F.X."/>
            <person name="Baldrich P."/>
            <person name="Meyers B.C."/>
            <person name="Huo N."/>
            <person name="Gu Y.Q."/>
            <person name="Zhou H."/>
            <person name="Devos K.M."/>
            <person name="Bennetzen J.L."/>
            <person name="Unver T."/>
            <person name="Budak H."/>
            <person name="Gulick P.J."/>
            <person name="Galiba G."/>
            <person name="Kalapos B."/>
            <person name="Nelson D.R."/>
            <person name="Li P."/>
            <person name="You F.M."/>
            <person name="Luo M.C."/>
            <person name="Dvorak J."/>
        </authorList>
    </citation>
    <scope>NUCLEOTIDE SEQUENCE [LARGE SCALE GENOMIC DNA]</scope>
    <source>
        <strain evidence="6">cv. AL8/78</strain>
    </source>
</reference>
<reference evidence="7" key="1">
    <citation type="journal article" date="2014" name="Science">
        <title>Ancient hybridizations among the ancestral genomes of bread wheat.</title>
        <authorList>
            <consortium name="International Wheat Genome Sequencing Consortium,"/>
            <person name="Marcussen T."/>
            <person name="Sandve S.R."/>
            <person name="Heier L."/>
            <person name="Spannagl M."/>
            <person name="Pfeifer M."/>
            <person name="Jakobsen K.S."/>
            <person name="Wulff B.B."/>
            <person name="Steuernagel B."/>
            <person name="Mayer K.F."/>
            <person name="Olsen O.A."/>
        </authorList>
    </citation>
    <scope>NUCLEOTIDE SEQUENCE [LARGE SCALE GENOMIC DNA]</scope>
    <source>
        <strain evidence="7">cv. AL8/78</strain>
    </source>
</reference>